<dbReference type="PROSITE" id="PS00622">
    <property type="entry name" value="HTH_LUXR_1"/>
    <property type="match status" value="1"/>
</dbReference>
<organism evidence="8 9">
    <name type="scientific">Actinoplanes auranticolor</name>
    <dbReference type="NCBI Taxonomy" id="47988"/>
    <lineage>
        <taxon>Bacteria</taxon>
        <taxon>Bacillati</taxon>
        <taxon>Actinomycetota</taxon>
        <taxon>Actinomycetes</taxon>
        <taxon>Micromonosporales</taxon>
        <taxon>Micromonosporaceae</taxon>
        <taxon>Actinoplanes</taxon>
    </lineage>
</organism>
<protein>
    <submittedName>
        <fullName evidence="8">DNA-binding response regulator</fullName>
    </submittedName>
</protein>
<dbReference type="InterPro" id="IPR000792">
    <property type="entry name" value="Tscrpt_reg_LuxR_C"/>
</dbReference>
<dbReference type="InterPro" id="IPR039420">
    <property type="entry name" value="WalR-like"/>
</dbReference>
<dbReference type="RefSeq" id="WP_212991352.1">
    <property type="nucleotide sequence ID" value="NZ_BAABEA010000049.1"/>
</dbReference>
<dbReference type="InterPro" id="IPR058245">
    <property type="entry name" value="NreC/VraR/RcsB-like_REC"/>
</dbReference>
<keyword evidence="2" id="KW-0805">Transcription regulation</keyword>
<sequence length="214" mass="22423">MIRLAVVDDQALVREGLSLILGAQPDLEVVAELPDGAALLELLARDPLAADVVLLDLYLPGADGVRVLSHLRSRRPEVPAKVLMLTTVGRASDIQRALAAGADGFVLKDASGSELAAAVRGAHAGVTALSASAAELLWPAATGARPADTEQRLRTLTGREREVLTLLGRGLTNQDIARDLALAERTVKAHVSNLLAKLSVTSRTQAALLARDLS</sequence>
<keyword evidence="1 5" id="KW-0597">Phosphoprotein</keyword>
<dbReference type="PROSITE" id="PS50110">
    <property type="entry name" value="RESPONSE_REGULATORY"/>
    <property type="match status" value="1"/>
</dbReference>
<dbReference type="PRINTS" id="PR00038">
    <property type="entry name" value="HTHLUXR"/>
</dbReference>
<evidence type="ECO:0000259" key="7">
    <source>
        <dbReference type="PROSITE" id="PS50110"/>
    </source>
</evidence>
<reference evidence="8" key="1">
    <citation type="submission" date="2021-03" db="EMBL/GenBank/DDBJ databases">
        <title>Whole genome shotgun sequence of Actinoplanes auranticolor NBRC 12245.</title>
        <authorList>
            <person name="Komaki H."/>
            <person name="Tamura T."/>
        </authorList>
    </citation>
    <scope>NUCLEOTIDE SEQUENCE</scope>
    <source>
        <strain evidence="8">NBRC 12245</strain>
    </source>
</reference>
<feature type="modified residue" description="4-aspartylphosphate" evidence="5">
    <location>
        <position position="56"/>
    </location>
</feature>
<dbReference type="PANTHER" id="PTHR43214:SF24">
    <property type="entry name" value="TRANSCRIPTIONAL REGULATORY PROTEIN NARL-RELATED"/>
    <property type="match status" value="1"/>
</dbReference>
<dbReference type="InterPro" id="IPR001789">
    <property type="entry name" value="Sig_transdc_resp-reg_receiver"/>
</dbReference>
<dbReference type="AlphaFoldDB" id="A0A919VXT8"/>
<name>A0A919VXT8_9ACTN</name>
<dbReference type="SUPFAM" id="SSF52172">
    <property type="entry name" value="CheY-like"/>
    <property type="match status" value="1"/>
</dbReference>
<keyword evidence="9" id="KW-1185">Reference proteome</keyword>
<accession>A0A919VXT8</accession>
<keyword evidence="3 8" id="KW-0238">DNA-binding</keyword>
<dbReference type="EMBL" id="BOQL01000043">
    <property type="protein sequence ID" value="GIM73078.1"/>
    <property type="molecule type" value="Genomic_DNA"/>
</dbReference>
<dbReference type="PANTHER" id="PTHR43214">
    <property type="entry name" value="TWO-COMPONENT RESPONSE REGULATOR"/>
    <property type="match status" value="1"/>
</dbReference>
<evidence type="ECO:0000256" key="2">
    <source>
        <dbReference type="ARBA" id="ARBA00023015"/>
    </source>
</evidence>
<comment type="caution">
    <text evidence="8">The sequence shown here is derived from an EMBL/GenBank/DDBJ whole genome shotgun (WGS) entry which is preliminary data.</text>
</comment>
<dbReference type="Gene3D" id="3.40.50.2300">
    <property type="match status" value="1"/>
</dbReference>
<evidence type="ECO:0000256" key="4">
    <source>
        <dbReference type="ARBA" id="ARBA00023163"/>
    </source>
</evidence>
<dbReference type="SMART" id="SM00421">
    <property type="entry name" value="HTH_LUXR"/>
    <property type="match status" value="1"/>
</dbReference>
<evidence type="ECO:0000313" key="9">
    <source>
        <dbReference type="Proteomes" id="UP000681340"/>
    </source>
</evidence>
<gene>
    <name evidence="8" type="ORF">Aau02nite_54170</name>
</gene>
<feature type="domain" description="Response regulatory" evidence="7">
    <location>
        <begin position="3"/>
        <end position="123"/>
    </location>
</feature>
<dbReference type="CDD" id="cd06170">
    <property type="entry name" value="LuxR_C_like"/>
    <property type="match status" value="1"/>
</dbReference>
<dbReference type="SMART" id="SM00448">
    <property type="entry name" value="REC"/>
    <property type="match status" value="1"/>
</dbReference>
<dbReference type="PROSITE" id="PS50043">
    <property type="entry name" value="HTH_LUXR_2"/>
    <property type="match status" value="1"/>
</dbReference>
<dbReference type="Proteomes" id="UP000681340">
    <property type="component" value="Unassembled WGS sequence"/>
</dbReference>
<evidence type="ECO:0000256" key="1">
    <source>
        <dbReference type="ARBA" id="ARBA00022553"/>
    </source>
</evidence>
<dbReference type="GO" id="GO:0006355">
    <property type="term" value="P:regulation of DNA-templated transcription"/>
    <property type="evidence" value="ECO:0007669"/>
    <property type="project" value="InterPro"/>
</dbReference>
<dbReference type="Pfam" id="PF00072">
    <property type="entry name" value="Response_reg"/>
    <property type="match status" value="1"/>
</dbReference>
<evidence type="ECO:0000256" key="3">
    <source>
        <dbReference type="ARBA" id="ARBA00023125"/>
    </source>
</evidence>
<evidence type="ECO:0000313" key="8">
    <source>
        <dbReference type="EMBL" id="GIM73078.1"/>
    </source>
</evidence>
<dbReference type="GO" id="GO:0003677">
    <property type="term" value="F:DNA binding"/>
    <property type="evidence" value="ECO:0007669"/>
    <property type="project" value="UniProtKB-KW"/>
</dbReference>
<dbReference type="Pfam" id="PF00196">
    <property type="entry name" value="GerE"/>
    <property type="match status" value="1"/>
</dbReference>
<keyword evidence="4" id="KW-0804">Transcription</keyword>
<feature type="domain" description="HTH luxR-type" evidence="6">
    <location>
        <begin position="149"/>
        <end position="214"/>
    </location>
</feature>
<dbReference type="CDD" id="cd17535">
    <property type="entry name" value="REC_NarL-like"/>
    <property type="match status" value="1"/>
</dbReference>
<dbReference type="InterPro" id="IPR016032">
    <property type="entry name" value="Sig_transdc_resp-reg_C-effctor"/>
</dbReference>
<evidence type="ECO:0000259" key="6">
    <source>
        <dbReference type="PROSITE" id="PS50043"/>
    </source>
</evidence>
<dbReference type="GO" id="GO:0000160">
    <property type="term" value="P:phosphorelay signal transduction system"/>
    <property type="evidence" value="ECO:0007669"/>
    <property type="project" value="InterPro"/>
</dbReference>
<evidence type="ECO:0000256" key="5">
    <source>
        <dbReference type="PROSITE-ProRule" id="PRU00169"/>
    </source>
</evidence>
<dbReference type="InterPro" id="IPR011006">
    <property type="entry name" value="CheY-like_superfamily"/>
</dbReference>
<dbReference type="SUPFAM" id="SSF46894">
    <property type="entry name" value="C-terminal effector domain of the bipartite response regulators"/>
    <property type="match status" value="1"/>
</dbReference>
<proteinExistence type="predicted"/>